<keyword evidence="2" id="KW-1185">Reference proteome</keyword>
<evidence type="ECO:0000313" key="2">
    <source>
        <dbReference type="Proteomes" id="UP001317629"/>
    </source>
</evidence>
<accession>A0ABM8EAS9</accession>
<sequence length="56" mass="6183">MRKTQRATGAIPYEQLARGLVIPGGLEARPGIQSHKSAIVDLVSCRRRPRYAGRHS</sequence>
<reference evidence="1 2" key="1">
    <citation type="journal article" date="2023" name="Int. J. Syst. Evol. Microbiol.">
        <title>Methylocystis iwaonis sp. nov., a type II methane-oxidizing bacterium from surface soil of a rice paddy field in Japan, and emended description of the genus Methylocystis (ex Whittenbury et al. 1970) Bowman et al. 1993.</title>
        <authorList>
            <person name="Kaise H."/>
            <person name="Sawadogo J.B."/>
            <person name="Alam M.S."/>
            <person name="Ueno C."/>
            <person name="Dianou D."/>
            <person name="Shinjo R."/>
            <person name="Asakawa S."/>
        </authorList>
    </citation>
    <scope>NUCLEOTIDE SEQUENCE [LARGE SCALE GENOMIC DNA]</scope>
    <source>
        <strain evidence="1 2">SS37A-Re</strain>
    </source>
</reference>
<evidence type="ECO:0000313" key="1">
    <source>
        <dbReference type="EMBL" id="BDV35052.1"/>
    </source>
</evidence>
<protein>
    <submittedName>
        <fullName evidence="1">Uncharacterized protein</fullName>
    </submittedName>
</protein>
<gene>
    <name evidence="1" type="ORF">SS37A_25810</name>
</gene>
<organism evidence="1 2">
    <name type="scientific">Methylocystis iwaonis</name>
    <dbReference type="NCBI Taxonomy" id="2885079"/>
    <lineage>
        <taxon>Bacteria</taxon>
        <taxon>Pseudomonadati</taxon>
        <taxon>Pseudomonadota</taxon>
        <taxon>Alphaproteobacteria</taxon>
        <taxon>Hyphomicrobiales</taxon>
        <taxon>Methylocystaceae</taxon>
        <taxon>Methylocystis</taxon>
    </lineage>
</organism>
<dbReference type="EMBL" id="AP027142">
    <property type="protein sequence ID" value="BDV35052.1"/>
    <property type="molecule type" value="Genomic_DNA"/>
</dbReference>
<proteinExistence type="predicted"/>
<name>A0ABM8EAS9_9HYPH</name>
<dbReference type="Proteomes" id="UP001317629">
    <property type="component" value="Chromosome"/>
</dbReference>